<dbReference type="Pfam" id="PF00395">
    <property type="entry name" value="SLH"/>
    <property type="match status" value="3"/>
</dbReference>
<feature type="chain" id="PRO_5039659768" description="SLH domain-containing protein" evidence="2">
    <location>
        <begin position="29"/>
        <end position="493"/>
    </location>
</feature>
<gene>
    <name evidence="4" type="ORF">NEOCIP111885_01315</name>
</gene>
<dbReference type="InterPro" id="IPR001119">
    <property type="entry name" value="SLH_dom"/>
</dbReference>
<proteinExistence type="predicted"/>
<dbReference type="AlphaFoldDB" id="A0A9C7LA77"/>
<keyword evidence="5" id="KW-1185">Reference proteome</keyword>
<protein>
    <recommendedName>
        <fullName evidence="3">SLH domain-containing protein</fullName>
    </recommendedName>
</protein>
<dbReference type="PANTHER" id="PTHR43308:SF5">
    <property type="entry name" value="S-LAYER PROTEIN _ PEPTIDOGLYCAN ENDO-BETA-N-ACETYLGLUCOSAMINIDASE"/>
    <property type="match status" value="1"/>
</dbReference>
<feature type="domain" description="SLH" evidence="3">
    <location>
        <begin position="157"/>
        <end position="219"/>
    </location>
</feature>
<dbReference type="PANTHER" id="PTHR43308">
    <property type="entry name" value="OUTER MEMBRANE PROTEIN ALPHA-RELATED"/>
    <property type="match status" value="1"/>
</dbReference>
<organism evidence="4 5">
    <name type="scientific">Pseudoneobacillus rhizosphaerae</name>
    <dbReference type="NCBI Taxonomy" id="2880968"/>
    <lineage>
        <taxon>Bacteria</taxon>
        <taxon>Bacillati</taxon>
        <taxon>Bacillota</taxon>
        <taxon>Bacilli</taxon>
        <taxon>Bacillales</taxon>
        <taxon>Bacillaceae</taxon>
        <taxon>Pseudoneobacillus</taxon>
    </lineage>
</organism>
<accession>A0A9C7LA77</accession>
<comment type="caution">
    <text evidence="4">The sequence shown here is derived from an EMBL/GenBank/DDBJ whole genome shotgun (WGS) entry which is preliminary data.</text>
</comment>
<evidence type="ECO:0000256" key="1">
    <source>
        <dbReference type="ARBA" id="ARBA00022729"/>
    </source>
</evidence>
<feature type="domain" description="SLH" evidence="3">
    <location>
        <begin position="93"/>
        <end position="156"/>
    </location>
</feature>
<sequence length="493" mass="55191">MQTTRSKWSTIVVVFALFLSLFSSQAKAESNSIEFSDVPSNKPYASAVYQLAERNIIGGHQDGTFKPDAAITRGQAAAIIAKLLKLDTKNIKKNPGFKDVPSTLWNFGAIAAVAEKGIFSGYADGRFGPNDKITRAQMASILIKAFDFHYYSYSSTGNPFKDIEKLASHQNSVYTLHKLGITSGTSPTTFSPNHPISRAQAAVLIIKTEKVRSETVTLKASDYGWFLFRGFDDYHNRFLAPEQNEKEIIQVIPNKKTAKVLQVVPMKVGTQKFSLNGQKENAGTGIQIENKKYYIHVTKENGQLKLNFEETADIISTNARLTVTKEPIKKVSLSTMDGSFIDESIKFQVCHEYVSVNAICLPLTERGEYIATVEYAKGTKVRYGVRATYNPSDFYLDTFSIEEIPKVTIDLSKDKGDFSDYKVHDQSKSIKIIREKNSDIFHIQGLLSGNAYIDFPKSDRNKEGTLGLNISVIKIGSIIRVEVDRYDYYDQFK</sequence>
<keyword evidence="1 2" id="KW-0732">Signal</keyword>
<dbReference type="PROSITE" id="PS51272">
    <property type="entry name" value="SLH"/>
    <property type="match status" value="3"/>
</dbReference>
<evidence type="ECO:0000259" key="3">
    <source>
        <dbReference type="PROSITE" id="PS51272"/>
    </source>
</evidence>
<dbReference type="Proteomes" id="UP000789845">
    <property type="component" value="Unassembled WGS sequence"/>
</dbReference>
<feature type="signal peptide" evidence="2">
    <location>
        <begin position="1"/>
        <end position="28"/>
    </location>
</feature>
<dbReference type="EMBL" id="CAKJTG010000006">
    <property type="protein sequence ID" value="CAG9607623.1"/>
    <property type="molecule type" value="Genomic_DNA"/>
</dbReference>
<dbReference type="RefSeq" id="WP_230495889.1">
    <property type="nucleotide sequence ID" value="NZ_CAKJTG010000006.1"/>
</dbReference>
<dbReference type="InterPro" id="IPR051465">
    <property type="entry name" value="Cell_Envelope_Struct_Comp"/>
</dbReference>
<evidence type="ECO:0000256" key="2">
    <source>
        <dbReference type="SAM" id="SignalP"/>
    </source>
</evidence>
<reference evidence="4" key="1">
    <citation type="submission" date="2021-10" db="EMBL/GenBank/DDBJ databases">
        <authorList>
            <person name="Criscuolo A."/>
        </authorList>
    </citation>
    <scope>NUCLEOTIDE SEQUENCE</scope>
    <source>
        <strain evidence="4">CIP111885</strain>
    </source>
</reference>
<feature type="domain" description="SLH" evidence="3">
    <location>
        <begin position="31"/>
        <end position="92"/>
    </location>
</feature>
<evidence type="ECO:0000313" key="4">
    <source>
        <dbReference type="EMBL" id="CAG9607623.1"/>
    </source>
</evidence>
<evidence type="ECO:0000313" key="5">
    <source>
        <dbReference type="Proteomes" id="UP000789845"/>
    </source>
</evidence>
<name>A0A9C7LA77_9BACI</name>